<evidence type="ECO:0000256" key="1">
    <source>
        <dbReference type="SAM" id="MobiDB-lite"/>
    </source>
</evidence>
<dbReference type="Proteomes" id="UP001431935">
    <property type="component" value="Chromosome"/>
</dbReference>
<organism evidence="2 3">
    <name type="scientific">Metamycoplasma gateae</name>
    <dbReference type="NCBI Taxonomy" id="35769"/>
    <lineage>
        <taxon>Bacteria</taxon>
        <taxon>Bacillati</taxon>
        <taxon>Mycoplasmatota</taxon>
        <taxon>Mycoplasmoidales</taxon>
        <taxon>Metamycoplasmataceae</taxon>
        <taxon>Metamycoplasma</taxon>
    </lineage>
</organism>
<gene>
    <name evidence="2" type="ORF">V2E26_01135</name>
</gene>
<sequence length="172" mass="20415">MKERTKKILLWTGIGLVVASTIAVATTFVIMKENKKKEETHKNIIDNNIDTDKKSSKLKNELDKENDNEETRDEEFLLDDKNKKEVDWREIFPDIKSSDYYDKLNYRDGQAWIDEDMIVYIIKDILNRMLVTNGEVNYAYKQIDDQNLLITFKWNNDDEKSSITYKIYTNKV</sequence>
<feature type="compositionally biased region" description="Basic and acidic residues" evidence="1">
    <location>
        <begin position="56"/>
        <end position="65"/>
    </location>
</feature>
<evidence type="ECO:0008006" key="4">
    <source>
        <dbReference type="Google" id="ProtNLM"/>
    </source>
</evidence>
<dbReference type="NCBIfam" id="NF045957">
    <property type="entry name" value="MHO_1590_dom"/>
    <property type="match status" value="1"/>
</dbReference>
<dbReference type="RefSeq" id="WP_330463612.1">
    <property type="nucleotide sequence ID" value="NZ_CP143578.1"/>
</dbReference>
<evidence type="ECO:0000313" key="2">
    <source>
        <dbReference type="EMBL" id="WVN21581.1"/>
    </source>
</evidence>
<accession>A0ABZ2AHH9</accession>
<evidence type="ECO:0000313" key="3">
    <source>
        <dbReference type="Proteomes" id="UP001431935"/>
    </source>
</evidence>
<keyword evidence="3" id="KW-1185">Reference proteome</keyword>
<name>A0ABZ2AHH9_9BACT</name>
<feature type="region of interest" description="Disordered" evidence="1">
    <location>
        <begin position="56"/>
        <end position="75"/>
    </location>
</feature>
<reference evidence="2" key="1">
    <citation type="submission" date="2024-01" db="EMBL/GenBank/DDBJ databases">
        <title>Complete genome sequence of Mycoplasma gateae strain 3700.</title>
        <authorList>
            <person name="Spergser J."/>
        </authorList>
    </citation>
    <scope>NUCLEOTIDE SEQUENCE [LARGE SCALE GENOMIC DNA]</scope>
    <source>
        <strain evidence="2">3700</strain>
    </source>
</reference>
<proteinExistence type="predicted"/>
<dbReference type="EMBL" id="CP143578">
    <property type="protein sequence ID" value="WVN21581.1"/>
    <property type="molecule type" value="Genomic_DNA"/>
</dbReference>
<protein>
    <recommendedName>
        <fullName evidence="4">Lipoprotein</fullName>
    </recommendedName>
</protein>